<gene>
    <name evidence="2" type="ORF">EYE42_08635</name>
</gene>
<evidence type="ECO:0000313" key="2">
    <source>
        <dbReference type="EMBL" id="TBN40540.1"/>
    </source>
</evidence>
<keyword evidence="3" id="KW-1185">Reference proteome</keyword>
<keyword evidence="1" id="KW-0472">Membrane</keyword>
<dbReference type="AlphaFoldDB" id="A0A4Q9G0E0"/>
<dbReference type="Proteomes" id="UP000293520">
    <property type="component" value="Unassembled WGS sequence"/>
</dbReference>
<keyword evidence="1" id="KW-0812">Transmembrane</keyword>
<sequence>MSTMFAWDETKRLATLKKHGIDFIDAVEIFADTYLKLPGKGDAERRYIAIGMLGGAHIAVVYTVRNGMIRLITARRARRDERKDFRALYSGGNPADEGQD</sequence>
<dbReference type="OrthoDB" id="839663at2"/>
<protein>
    <submittedName>
        <fullName evidence="2">BrnT family toxin</fullName>
    </submittedName>
</protein>
<reference evidence="2 3" key="1">
    <citation type="submission" date="2019-02" db="EMBL/GenBank/DDBJ databases">
        <title>Paracoccus subflavus sp. nov., isolated from marine sediment of the Pacific Ocean.</title>
        <authorList>
            <person name="Zhang G."/>
        </authorList>
    </citation>
    <scope>NUCLEOTIDE SEQUENCE [LARGE SCALE GENOMIC DNA]</scope>
    <source>
        <strain evidence="2 3">GY0581</strain>
    </source>
</reference>
<dbReference type="Gene3D" id="3.10.450.530">
    <property type="entry name" value="Ribonuclease toxin, BrnT, of type II toxin-antitoxin system"/>
    <property type="match status" value="1"/>
</dbReference>
<dbReference type="EMBL" id="SISK01000005">
    <property type="protein sequence ID" value="TBN40540.1"/>
    <property type="molecule type" value="Genomic_DNA"/>
</dbReference>
<accession>A0A4Q9G0E0</accession>
<keyword evidence="1" id="KW-1133">Transmembrane helix</keyword>
<evidence type="ECO:0000313" key="3">
    <source>
        <dbReference type="Proteomes" id="UP000293520"/>
    </source>
</evidence>
<comment type="caution">
    <text evidence="2">The sequence shown here is derived from an EMBL/GenBank/DDBJ whole genome shotgun (WGS) entry which is preliminary data.</text>
</comment>
<organism evidence="2 3">
    <name type="scientific">Paracoccus subflavus</name>
    <dbReference type="NCBI Taxonomy" id="2528244"/>
    <lineage>
        <taxon>Bacteria</taxon>
        <taxon>Pseudomonadati</taxon>
        <taxon>Pseudomonadota</taxon>
        <taxon>Alphaproteobacteria</taxon>
        <taxon>Rhodobacterales</taxon>
        <taxon>Paracoccaceae</taxon>
        <taxon>Paracoccus</taxon>
    </lineage>
</organism>
<dbReference type="InterPro" id="IPR038573">
    <property type="entry name" value="BrnT_sf"/>
</dbReference>
<proteinExistence type="predicted"/>
<evidence type="ECO:0000256" key="1">
    <source>
        <dbReference type="SAM" id="Phobius"/>
    </source>
</evidence>
<name>A0A4Q9G0E0_9RHOB</name>
<feature type="transmembrane region" description="Helical" evidence="1">
    <location>
        <begin position="47"/>
        <end position="68"/>
    </location>
</feature>
<dbReference type="Pfam" id="PF04365">
    <property type="entry name" value="BrnT_toxin"/>
    <property type="match status" value="1"/>
</dbReference>
<dbReference type="InterPro" id="IPR007460">
    <property type="entry name" value="BrnT_toxin"/>
</dbReference>